<name>A0A6L8W8E8_9PROT</name>
<dbReference type="SUPFAM" id="SSF56281">
    <property type="entry name" value="Metallo-hydrolase/oxidoreductase"/>
    <property type="match status" value="1"/>
</dbReference>
<dbReference type="EMBL" id="WTUW01000002">
    <property type="protein sequence ID" value="MZR31406.1"/>
    <property type="molecule type" value="Genomic_DNA"/>
</dbReference>
<dbReference type="PANTHER" id="PTHR42978">
    <property type="entry name" value="QUORUM-QUENCHING LACTONASE YTNP-RELATED-RELATED"/>
    <property type="match status" value="1"/>
</dbReference>
<dbReference type="InterPro" id="IPR051013">
    <property type="entry name" value="MBL_superfamily_lactonases"/>
</dbReference>
<dbReference type="InterPro" id="IPR001279">
    <property type="entry name" value="Metallo-B-lactamas"/>
</dbReference>
<protein>
    <submittedName>
        <fullName evidence="6">MBL fold metallo-hydrolase</fullName>
    </submittedName>
</protein>
<keyword evidence="3 6" id="KW-0378">Hydrolase</keyword>
<evidence type="ECO:0000313" key="7">
    <source>
        <dbReference type="Proteomes" id="UP000476030"/>
    </source>
</evidence>
<feature type="domain" description="Metallo-beta-lactamase" evidence="5">
    <location>
        <begin position="55"/>
        <end position="262"/>
    </location>
</feature>
<comment type="caution">
    <text evidence="6">The sequence shown here is derived from an EMBL/GenBank/DDBJ whole genome shotgun (WGS) entry which is preliminary data.</text>
</comment>
<accession>A0A6L8W8E8</accession>
<dbReference type="AlphaFoldDB" id="A0A6L8W8E8"/>
<sequence length="283" mass="31421">MSNWQVGNVKITRVVEVEATGGTRFILPQATPEAVQPIDWLVPHFATAEGKLIMSIHALIIDTGSRRIIVDTCLGNDKKREIPAWNMMQTTFLEDLEAAGYPRESFDTVLCTHLHVDHVGWNTMLVDGKWVPTFPNARYLIGQKEWDYWRSTAQEEFGDVIGDSVAPIVDAGLADLVAMDHQICDEVSLFPSPGHTPGHVCVQIRSAGEEAIITGDSMHHPCQIARPEWSSSADADADAARTTRKVFLEKYSNSDTLIIGTHFATPTAGHLKRKDDGEYWLKT</sequence>
<dbReference type="CDD" id="cd16277">
    <property type="entry name" value="metallo-hydrolase-like_MBL-fold"/>
    <property type="match status" value="1"/>
</dbReference>
<evidence type="ECO:0000259" key="5">
    <source>
        <dbReference type="SMART" id="SM00849"/>
    </source>
</evidence>
<dbReference type="InterPro" id="IPR036866">
    <property type="entry name" value="RibonucZ/Hydroxyglut_hydro"/>
</dbReference>
<keyword evidence="2" id="KW-0479">Metal-binding</keyword>
<gene>
    <name evidence="6" type="ORF">GQE98_12250</name>
</gene>
<keyword evidence="7" id="KW-1185">Reference proteome</keyword>
<dbReference type="GO" id="GO:0046872">
    <property type="term" value="F:metal ion binding"/>
    <property type="evidence" value="ECO:0007669"/>
    <property type="project" value="UniProtKB-KW"/>
</dbReference>
<dbReference type="RefSeq" id="WP_161315912.1">
    <property type="nucleotide sequence ID" value="NZ_WTUW01000002.1"/>
</dbReference>
<evidence type="ECO:0000256" key="4">
    <source>
        <dbReference type="ARBA" id="ARBA00022833"/>
    </source>
</evidence>
<dbReference type="Gene3D" id="3.60.15.10">
    <property type="entry name" value="Ribonuclease Z/Hydroxyacylglutathione hydrolase-like"/>
    <property type="match status" value="1"/>
</dbReference>
<evidence type="ECO:0000313" key="6">
    <source>
        <dbReference type="EMBL" id="MZR31406.1"/>
    </source>
</evidence>
<dbReference type="SMART" id="SM00849">
    <property type="entry name" value="Lactamase_B"/>
    <property type="match status" value="1"/>
</dbReference>
<evidence type="ECO:0000256" key="3">
    <source>
        <dbReference type="ARBA" id="ARBA00022801"/>
    </source>
</evidence>
<proteinExistence type="inferred from homology"/>
<comment type="similarity">
    <text evidence="1">Belongs to the metallo-beta-lactamase superfamily.</text>
</comment>
<dbReference type="PANTHER" id="PTHR42978:SF6">
    <property type="entry name" value="QUORUM-QUENCHING LACTONASE YTNP-RELATED"/>
    <property type="match status" value="1"/>
</dbReference>
<organism evidence="6 7">
    <name type="scientific">Sneathiella litorea</name>
    <dbReference type="NCBI Taxonomy" id="2606216"/>
    <lineage>
        <taxon>Bacteria</taxon>
        <taxon>Pseudomonadati</taxon>
        <taxon>Pseudomonadota</taxon>
        <taxon>Alphaproteobacteria</taxon>
        <taxon>Sneathiellales</taxon>
        <taxon>Sneathiellaceae</taxon>
        <taxon>Sneathiella</taxon>
    </lineage>
</organism>
<keyword evidence="4" id="KW-0862">Zinc</keyword>
<evidence type="ECO:0000256" key="1">
    <source>
        <dbReference type="ARBA" id="ARBA00007749"/>
    </source>
</evidence>
<dbReference type="GO" id="GO:0016787">
    <property type="term" value="F:hydrolase activity"/>
    <property type="evidence" value="ECO:0007669"/>
    <property type="project" value="UniProtKB-KW"/>
</dbReference>
<reference evidence="6 7" key="1">
    <citation type="submission" date="2019-12" db="EMBL/GenBank/DDBJ databases">
        <title>Snethiella sp. nov. sp. isolated from sea sand.</title>
        <authorList>
            <person name="Kim J."/>
            <person name="Jeong S.E."/>
            <person name="Jung H.S."/>
            <person name="Jeon C.O."/>
        </authorList>
    </citation>
    <scope>NUCLEOTIDE SEQUENCE [LARGE SCALE GENOMIC DNA]</scope>
    <source>
        <strain evidence="6 7">DP05</strain>
    </source>
</reference>
<evidence type="ECO:0000256" key="2">
    <source>
        <dbReference type="ARBA" id="ARBA00022723"/>
    </source>
</evidence>
<dbReference type="Pfam" id="PF00753">
    <property type="entry name" value="Lactamase_B"/>
    <property type="match status" value="1"/>
</dbReference>
<dbReference type="Proteomes" id="UP000476030">
    <property type="component" value="Unassembled WGS sequence"/>
</dbReference>